<gene>
    <name evidence="1" type="ORF">X777_02586</name>
</gene>
<protein>
    <submittedName>
        <fullName evidence="1">Uncharacterized protein</fullName>
    </submittedName>
</protein>
<reference evidence="1 2" key="1">
    <citation type="journal article" date="2014" name="Curr. Biol.">
        <title>The genome of the clonal raider ant Cerapachys biroi.</title>
        <authorList>
            <person name="Oxley P.R."/>
            <person name="Ji L."/>
            <person name="Fetter-Pruneda I."/>
            <person name="McKenzie S.K."/>
            <person name="Li C."/>
            <person name="Hu H."/>
            <person name="Zhang G."/>
            <person name="Kronauer D.J."/>
        </authorList>
    </citation>
    <scope>NUCLEOTIDE SEQUENCE [LARGE SCALE GENOMIC DNA]</scope>
</reference>
<dbReference type="AlphaFoldDB" id="A0A026WMS8"/>
<dbReference type="Proteomes" id="UP000053097">
    <property type="component" value="Unassembled WGS sequence"/>
</dbReference>
<organism evidence="1 2">
    <name type="scientific">Ooceraea biroi</name>
    <name type="common">Clonal raider ant</name>
    <name type="synonym">Cerapachys biroi</name>
    <dbReference type="NCBI Taxonomy" id="2015173"/>
    <lineage>
        <taxon>Eukaryota</taxon>
        <taxon>Metazoa</taxon>
        <taxon>Ecdysozoa</taxon>
        <taxon>Arthropoda</taxon>
        <taxon>Hexapoda</taxon>
        <taxon>Insecta</taxon>
        <taxon>Pterygota</taxon>
        <taxon>Neoptera</taxon>
        <taxon>Endopterygota</taxon>
        <taxon>Hymenoptera</taxon>
        <taxon>Apocrita</taxon>
        <taxon>Aculeata</taxon>
        <taxon>Formicoidea</taxon>
        <taxon>Formicidae</taxon>
        <taxon>Dorylinae</taxon>
        <taxon>Ooceraea</taxon>
    </lineage>
</organism>
<evidence type="ECO:0000313" key="2">
    <source>
        <dbReference type="Proteomes" id="UP000053097"/>
    </source>
</evidence>
<accession>A0A026WMS8</accession>
<proteinExistence type="predicted"/>
<evidence type="ECO:0000313" key="1">
    <source>
        <dbReference type="EMBL" id="EZA57335.1"/>
    </source>
</evidence>
<sequence>MRHEMRRHCMIDVGHNARFNQRQIGIPIPFSHDPLGLTVTLVALYQTQFRLAQ</sequence>
<name>A0A026WMS8_OOCBI</name>
<keyword evidence="2" id="KW-1185">Reference proteome</keyword>
<dbReference type="EMBL" id="KK107151">
    <property type="protein sequence ID" value="EZA57335.1"/>
    <property type="molecule type" value="Genomic_DNA"/>
</dbReference>